<dbReference type="Proteomes" id="UP001488805">
    <property type="component" value="Unassembled WGS sequence"/>
</dbReference>
<evidence type="ECO:0000313" key="3">
    <source>
        <dbReference type="Proteomes" id="UP001488805"/>
    </source>
</evidence>
<organism evidence="2 3">
    <name type="scientific">Zoarces viviparus</name>
    <name type="common">Viviparous eelpout</name>
    <name type="synonym">Blennius viviparus</name>
    <dbReference type="NCBI Taxonomy" id="48416"/>
    <lineage>
        <taxon>Eukaryota</taxon>
        <taxon>Metazoa</taxon>
        <taxon>Chordata</taxon>
        <taxon>Craniata</taxon>
        <taxon>Vertebrata</taxon>
        <taxon>Euteleostomi</taxon>
        <taxon>Actinopterygii</taxon>
        <taxon>Neopterygii</taxon>
        <taxon>Teleostei</taxon>
        <taxon>Neoteleostei</taxon>
        <taxon>Acanthomorphata</taxon>
        <taxon>Eupercaria</taxon>
        <taxon>Perciformes</taxon>
        <taxon>Cottioidei</taxon>
        <taxon>Zoarcales</taxon>
        <taxon>Zoarcidae</taxon>
        <taxon>Zoarcinae</taxon>
        <taxon>Zoarces</taxon>
    </lineage>
</organism>
<evidence type="ECO:0000313" key="2">
    <source>
        <dbReference type="EMBL" id="KAK9527579.1"/>
    </source>
</evidence>
<comment type="caution">
    <text evidence="2">The sequence shown here is derived from an EMBL/GenBank/DDBJ whole genome shotgun (WGS) entry which is preliminary data.</text>
</comment>
<feature type="chain" id="PRO_5043968256" evidence="1">
    <location>
        <begin position="24"/>
        <end position="75"/>
    </location>
</feature>
<dbReference type="EMBL" id="JBCEZU010000112">
    <property type="protein sequence ID" value="KAK9527579.1"/>
    <property type="molecule type" value="Genomic_DNA"/>
</dbReference>
<reference evidence="2 3" key="1">
    <citation type="journal article" date="2024" name="Genome Biol. Evol.">
        <title>Chromosome-level genome assembly of the viviparous eelpout Zoarces viviparus.</title>
        <authorList>
            <person name="Fuhrmann N."/>
            <person name="Brasseur M.V."/>
            <person name="Bakowski C.E."/>
            <person name="Podsiadlowski L."/>
            <person name="Prost S."/>
            <person name="Krehenwinkel H."/>
            <person name="Mayer C."/>
        </authorList>
    </citation>
    <scope>NUCLEOTIDE SEQUENCE [LARGE SCALE GENOMIC DNA]</scope>
    <source>
        <strain evidence="2">NO-MEL_2022_Ind0_liver</strain>
    </source>
</reference>
<proteinExistence type="predicted"/>
<protein>
    <submittedName>
        <fullName evidence="2">Uncharacterized protein</fullName>
    </submittedName>
</protein>
<sequence>MRGLTLLCLVGFILTASWPKGGTVPLPDTGTDRSQTNGSLTKAKAVKVVQHHPYVIGTSARIPRTDGEVIEVNQK</sequence>
<keyword evidence="3" id="KW-1185">Reference proteome</keyword>
<evidence type="ECO:0000256" key="1">
    <source>
        <dbReference type="SAM" id="SignalP"/>
    </source>
</evidence>
<feature type="signal peptide" evidence="1">
    <location>
        <begin position="1"/>
        <end position="23"/>
    </location>
</feature>
<accession>A0AAW1EY07</accession>
<name>A0AAW1EY07_ZOAVI</name>
<gene>
    <name evidence="2" type="ORF">VZT92_014128</name>
</gene>
<keyword evidence="1" id="KW-0732">Signal</keyword>
<dbReference type="AlphaFoldDB" id="A0AAW1EY07"/>